<accession>A0A0L9UMZ8</accession>
<evidence type="ECO:0000313" key="2">
    <source>
        <dbReference type="EMBL" id="KOM43919.1"/>
    </source>
</evidence>
<organism evidence="2 3">
    <name type="scientific">Phaseolus angularis</name>
    <name type="common">Azuki bean</name>
    <name type="synonym">Vigna angularis</name>
    <dbReference type="NCBI Taxonomy" id="3914"/>
    <lineage>
        <taxon>Eukaryota</taxon>
        <taxon>Viridiplantae</taxon>
        <taxon>Streptophyta</taxon>
        <taxon>Embryophyta</taxon>
        <taxon>Tracheophyta</taxon>
        <taxon>Spermatophyta</taxon>
        <taxon>Magnoliopsida</taxon>
        <taxon>eudicotyledons</taxon>
        <taxon>Gunneridae</taxon>
        <taxon>Pentapetalae</taxon>
        <taxon>rosids</taxon>
        <taxon>fabids</taxon>
        <taxon>Fabales</taxon>
        <taxon>Fabaceae</taxon>
        <taxon>Papilionoideae</taxon>
        <taxon>50 kb inversion clade</taxon>
        <taxon>NPAAA clade</taxon>
        <taxon>indigoferoid/millettioid clade</taxon>
        <taxon>Phaseoleae</taxon>
        <taxon>Vigna</taxon>
    </lineage>
</organism>
<protein>
    <submittedName>
        <fullName evidence="2">Uncharacterized protein</fullName>
    </submittedName>
</protein>
<gene>
    <name evidence="2" type="ORF">LR48_Vigan05g152400</name>
</gene>
<dbReference type="Gramene" id="KOM43919">
    <property type="protein sequence ID" value="KOM43919"/>
    <property type="gene ID" value="LR48_Vigan05g152400"/>
</dbReference>
<proteinExistence type="predicted"/>
<reference evidence="3" key="1">
    <citation type="journal article" date="2015" name="Proc. Natl. Acad. Sci. U.S.A.">
        <title>Genome sequencing of adzuki bean (Vigna angularis) provides insight into high starch and low fat accumulation and domestication.</title>
        <authorList>
            <person name="Yang K."/>
            <person name="Tian Z."/>
            <person name="Chen C."/>
            <person name="Luo L."/>
            <person name="Zhao B."/>
            <person name="Wang Z."/>
            <person name="Yu L."/>
            <person name="Li Y."/>
            <person name="Sun Y."/>
            <person name="Li W."/>
            <person name="Chen Y."/>
            <person name="Li Y."/>
            <person name="Zhang Y."/>
            <person name="Ai D."/>
            <person name="Zhao J."/>
            <person name="Shang C."/>
            <person name="Ma Y."/>
            <person name="Wu B."/>
            <person name="Wang M."/>
            <person name="Gao L."/>
            <person name="Sun D."/>
            <person name="Zhang P."/>
            <person name="Guo F."/>
            <person name="Wang W."/>
            <person name="Li Y."/>
            <person name="Wang J."/>
            <person name="Varshney R.K."/>
            <person name="Wang J."/>
            <person name="Ling H.Q."/>
            <person name="Wan P."/>
        </authorList>
    </citation>
    <scope>NUCLEOTIDE SEQUENCE</scope>
    <source>
        <strain evidence="3">cv. Jingnong 6</strain>
    </source>
</reference>
<feature type="transmembrane region" description="Helical" evidence="1">
    <location>
        <begin position="66"/>
        <end position="88"/>
    </location>
</feature>
<keyword evidence="1" id="KW-0812">Transmembrane</keyword>
<dbReference type="Proteomes" id="UP000053144">
    <property type="component" value="Chromosome 5"/>
</dbReference>
<keyword evidence="1" id="KW-1133">Transmembrane helix</keyword>
<dbReference type="EMBL" id="CM003375">
    <property type="protein sequence ID" value="KOM43919.1"/>
    <property type="molecule type" value="Genomic_DNA"/>
</dbReference>
<sequence length="91" mass="10301">MLSICCVDLAPHYTFSLFSNCSVKIKLVIEAQIESVVFHVGAFTFNVYASKDVRYIRVSKFRFSGVFEFFVILVVGDDYILSALLSLFDEA</sequence>
<keyword evidence="1" id="KW-0472">Membrane</keyword>
<evidence type="ECO:0000256" key="1">
    <source>
        <dbReference type="SAM" id="Phobius"/>
    </source>
</evidence>
<dbReference type="AlphaFoldDB" id="A0A0L9UMZ8"/>
<name>A0A0L9UMZ8_PHAAN</name>
<evidence type="ECO:0000313" key="3">
    <source>
        <dbReference type="Proteomes" id="UP000053144"/>
    </source>
</evidence>